<reference evidence="1 2" key="1">
    <citation type="journal article" date="2015" name="Sci. Rep.">
        <title>Chromosome-level genome map provides insights into diverse defense mechanisms in the medicinal fungus Ganoderma sinense.</title>
        <authorList>
            <person name="Zhu Y."/>
            <person name="Xu J."/>
            <person name="Sun C."/>
            <person name="Zhou S."/>
            <person name="Xu H."/>
            <person name="Nelson D.R."/>
            <person name="Qian J."/>
            <person name="Song J."/>
            <person name="Luo H."/>
            <person name="Xiang L."/>
            <person name="Li Y."/>
            <person name="Xu Z."/>
            <person name="Ji A."/>
            <person name="Wang L."/>
            <person name="Lu S."/>
            <person name="Hayward A."/>
            <person name="Sun W."/>
            <person name="Li X."/>
            <person name="Schwartz D.C."/>
            <person name="Wang Y."/>
            <person name="Chen S."/>
        </authorList>
    </citation>
    <scope>NUCLEOTIDE SEQUENCE [LARGE SCALE GENOMIC DNA]</scope>
    <source>
        <strain evidence="1 2">ZZ0214-1</strain>
    </source>
</reference>
<dbReference type="OrthoDB" id="2745919at2759"/>
<evidence type="ECO:0008006" key="3">
    <source>
        <dbReference type="Google" id="ProtNLM"/>
    </source>
</evidence>
<dbReference type="Proteomes" id="UP000230002">
    <property type="component" value="Unassembled WGS sequence"/>
</dbReference>
<dbReference type="SUPFAM" id="SSF52047">
    <property type="entry name" value="RNI-like"/>
    <property type="match status" value="1"/>
</dbReference>
<dbReference type="InterPro" id="IPR032675">
    <property type="entry name" value="LRR_dom_sf"/>
</dbReference>
<evidence type="ECO:0000313" key="1">
    <source>
        <dbReference type="EMBL" id="PIL28226.1"/>
    </source>
</evidence>
<dbReference type="EMBL" id="AYKW01000026">
    <property type="protein sequence ID" value="PIL28226.1"/>
    <property type="molecule type" value="Genomic_DNA"/>
</dbReference>
<sequence>MERFRSLPDLNFDILLQIMSLSTAQDVESLTRTCRGLRVALAAELPRGEVTLEGRCLASFLAFASVKDGRDRLTYLHKLVLPGSTYGESMSNAGKHAMSIKDVKGALPDLFKLASHSIQSLTILDLDVFSFRPPELKAMLDSLPRLRELEMSRVEKRYQNTLTDTLPHLHALTLGFCSNDTDTDPFLRAPHRAPNLQTLTLYNGILPVTEDAALSFPAVHTLRVCPRQLPCDVDACMRLFPNVRHATLDFPEGYGALAPAFRKDMRPGRPLRAWSNPSAVQARRARFLARVQEARGTGAWPHLQSVRAAGYDAWNIDRAGLVPQKGLARLEVACGQWTWQGETRGQRMFVSVLNELRPRCVVFHPSTFDSADGLKRLRFSPFARSNRSKVREKMAAPLDPINWNDARTAVCDRTRHLV</sequence>
<gene>
    <name evidence="1" type="ORF">GSI_09638</name>
</gene>
<comment type="caution">
    <text evidence="1">The sequence shown here is derived from an EMBL/GenBank/DDBJ whole genome shotgun (WGS) entry which is preliminary data.</text>
</comment>
<accession>A0A2G8S379</accession>
<keyword evidence="2" id="KW-1185">Reference proteome</keyword>
<name>A0A2G8S379_9APHY</name>
<dbReference type="AlphaFoldDB" id="A0A2G8S379"/>
<evidence type="ECO:0000313" key="2">
    <source>
        <dbReference type="Proteomes" id="UP000230002"/>
    </source>
</evidence>
<protein>
    <recommendedName>
        <fullName evidence="3">F-box domain-containing protein</fullName>
    </recommendedName>
</protein>
<dbReference type="Gene3D" id="3.80.10.10">
    <property type="entry name" value="Ribonuclease Inhibitor"/>
    <property type="match status" value="1"/>
</dbReference>
<proteinExistence type="predicted"/>
<organism evidence="1 2">
    <name type="scientific">Ganoderma sinense ZZ0214-1</name>
    <dbReference type="NCBI Taxonomy" id="1077348"/>
    <lineage>
        <taxon>Eukaryota</taxon>
        <taxon>Fungi</taxon>
        <taxon>Dikarya</taxon>
        <taxon>Basidiomycota</taxon>
        <taxon>Agaricomycotina</taxon>
        <taxon>Agaricomycetes</taxon>
        <taxon>Polyporales</taxon>
        <taxon>Polyporaceae</taxon>
        <taxon>Ganoderma</taxon>
    </lineage>
</organism>